<protein>
    <submittedName>
        <fullName evidence="1">Uncharacterized protein</fullName>
    </submittedName>
</protein>
<accession>A0A819IHM6</accession>
<name>A0A819IHM6_9BILA</name>
<reference evidence="1" key="1">
    <citation type="submission" date="2021-02" db="EMBL/GenBank/DDBJ databases">
        <authorList>
            <person name="Nowell W R."/>
        </authorList>
    </citation>
    <scope>NUCLEOTIDE SEQUENCE</scope>
</reference>
<dbReference type="Proteomes" id="UP000663874">
    <property type="component" value="Unassembled WGS sequence"/>
</dbReference>
<organism evidence="1 2">
    <name type="scientific">Rotaria sordida</name>
    <dbReference type="NCBI Taxonomy" id="392033"/>
    <lineage>
        <taxon>Eukaryota</taxon>
        <taxon>Metazoa</taxon>
        <taxon>Spiralia</taxon>
        <taxon>Gnathifera</taxon>
        <taxon>Rotifera</taxon>
        <taxon>Eurotatoria</taxon>
        <taxon>Bdelloidea</taxon>
        <taxon>Philodinida</taxon>
        <taxon>Philodinidae</taxon>
        <taxon>Rotaria</taxon>
    </lineage>
</organism>
<evidence type="ECO:0000313" key="2">
    <source>
        <dbReference type="Proteomes" id="UP000663874"/>
    </source>
</evidence>
<evidence type="ECO:0000313" key="1">
    <source>
        <dbReference type="EMBL" id="CAF3912094.1"/>
    </source>
</evidence>
<gene>
    <name evidence="1" type="ORF">FNK824_LOCUS21150</name>
</gene>
<comment type="caution">
    <text evidence="1">The sequence shown here is derived from an EMBL/GenBank/DDBJ whole genome shotgun (WGS) entry which is preliminary data.</text>
</comment>
<dbReference type="AlphaFoldDB" id="A0A819IHM6"/>
<sequence length="337" mass="39449">MNEISAEIHKFSCENVYGDAFSLYTFFRHVLRLSGDISNQQLREKVANYIFQHEDMHYNALCGLPNGATIEQCRNQIKNSNMQIIDLELQALAMLYKKTICLIYKRKNVKDVEVSICLYGLNMLFDTKCVFIFYTNPWKKIIIFNFNDSIVEALRKFIEKDLKYQGHIQFDCYDDIDVNKAIYPIEGSVESAYVSNLIVENDNKNSSQDQTLTSDKIFNETLHDIAPASIDNCQSIEDYCSQVRNNLKGGEVEFLASTRLYHDKQIKFPDQIEILSETNVDTTSITDYVKYDEFKDVKHTHEFHIAISFWKQKPDEKNFYHYGDIQYLNNLHLYLVK</sequence>
<dbReference type="EMBL" id="CAJOBE010004017">
    <property type="protein sequence ID" value="CAF3912094.1"/>
    <property type="molecule type" value="Genomic_DNA"/>
</dbReference>
<proteinExistence type="predicted"/>